<evidence type="ECO:0000259" key="2">
    <source>
        <dbReference type="Pfam" id="PF00892"/>
    </source>
</evidence>
<feature type="transmembrane region" description="Helical" evidence="1">
    <location>
        <begin position="66"/>
        <end position="86"/>
    </location>
</feature>
<feature type="transmembrane region" description="Helical" evidence="1">
    <location>
        <begin position="192"/>
        <end position="210"/>
    </location>
</feature>
<feature type="transmembrane region" description="Helical" evidence="1">
    <location>
        <begin position="31"/>
        <end position="54"/>
    </location>
</feature>
<comment type="caution">
    <text evidence="3">The sequence shown here is derived from an EMBL/GenBank/DDBJ whole genome shotgun (WGS) entry which is preliminary data.</text>
</comment>
<dbReference type="Proteomes" id="UP000034457">
    <property type="component" value="Unassembled WGS sequence"/>
</dbReference>
<dbReference type="PANTHER" id="PTHR22911">
    <property type="entry name" value="ACYL-MALONYL CONDENSING ENZYME-RELATED"/>
    <property type="match status" value="1"/>
</dbReference>
<proteinExistence type="predicted"/>
<dbReference type="STRING" id="1618478.UR68_C0048G0009"/>
<sequence>MKKIFENGPFLIIIAAILWALDGIIRRSLYVLPPITIVFFEHLIGLVILTPFLLKDLKGFKIKSKEFLAITLVSLLSSVLGTLWFTTALLKVNFISFSVVFLIQKLQPIFAIFFAKILLKEKTTKKYYIWAGLAVVAAFFVTFKNGAVNFKTGSGTIEAALYALGAAFAWGSSTAFSRYALINNKDKVVTGLRFAMGTVISLIFVYILNAQSSLVTINFSQALRFIVIALSTGMVGLLIYYKGLKKTEVKVSTILELTFPVLAIFIDMFLYKTFLSPTQLIAAAALFIYMYKVVQSTRVK</sequence>
<keyword evidence="1" id="KW-1133">Transmembrane helix</keyword>
<dbReference type="InterPro" id="IPR000620">
    <property type="entry name" value="EamA_dom"/>
</dbReference>
<feature type="transmembrane region" description="Helical" evidence="1">
    <location>
        <begin position="253"/>
        <end position="271"/>
    </location>
</feature>
<feature type="domain" description="EamA" evidence="2">
    <location>
        <begin position="8"/>
        <end position="142"/>
    </location>
</feature>
<reference evidence="3 4" key="1">
    <citation type="journal article" date="2015" name="Nature">
        <title>rRNA introns, odd ribosomes, and small enigmatic genomes across a large radiation of phyla.</title>
        <authorList>
            <person name="Brown C.T."/>
            <person name="Hug L.A."/>
            <person name="Thomas B.C."/>
            <person name="Sharon I."/>
            <person name="Castelle C.J."/>
            <person name="Singh A."/>
            <person name="Wilkins M.J."/>
            <person name="Williams K.H."/>
            <person name="Banfield J.F."/>
        </authorList>
    </citation>
    <scope>NUCLEOTIDE SEQUENCE [LARGE SCALE GENOMIC DNA]</scope>
</reference>
<dbReference type="InterPro" id="IPR037185">
    <property type="entry name" value="EmrE-like"/>
</dbReference>
<dbReference type="AlphaFoldDB" id="A0A0G0C0S8"/>
<feature type="transmembrane region" description="Helical" evidence="1">
    <location>
        <begin position="92"/>
        <end position="115"/>
    </location>
</feature>
<dbReference type="GO" id="GO:0016020">
    <property type="term" value="C:membrane"/>
    <property type="evidence" value="ECO:0007669"/>
    <property type="project" value="InterPro"/>
</dbReference>
<evidence type="ECO:0000313" key="3">
    <source>
        <dbReference type="EMBL" id="KKP69721.1"/>
    </source>
</evidence>
<organism evidence="3 4">
    <name type="scientific">Candidatus Roizmanbacteria bacterium GW2011_GWA2_35_19</name>
    <dbReference type="NCBI Taxonomy" id="1618478"/>
    <lineage>
        <taxon>Bacteria</taxon>
        <taxon>Candidatus Roizmaniibacteriota</taxon>
    </lineage>
</organism>
<name>A0A0G0C0S8_9BACT</name>
<gene>
    <name evidence="3" type="ORF">UR68_C0048G0009</name>
</gene>
<feature type="transmembrane region" description="Helical" evidence="1">
    <location>
        <begin position="159"/>
        <end position="180"/>
    </location>
</feature>
<dbReference type="PANTHER" id="PTHR22911:SF133">
    <property type="entry name" value="MEMBRANE PROTEIN"/>
    <property type="match status" value="1"/>
</dbReference>
<evidence type="ECO:0000313" key="4">
    <source>
        <dbReference type="Proteomes" id="UP000034457"/>
    </source>
</evidence>
<dbReference type="Pfam" id="PF00892">
    <property type="entry name" value="EamA"/>
    <property type="match status" value="2"/>
</dbReference>
<dbReference type="EMBL" id="LBQC01000048">
    <property type="protein sequence ID" value="KKP69721.1"/>
    <property type="molecule type" value="Genomic_DNA"/>
</dbReference>
<feature type="transmembrane region" description="Helical" evidence="1">
    <location>
        <begin position="277"/>
        <end position="294"/>
    </location>
</feature>
<dbReference type="SUPFAM" id="SSF103481">
    <property type="entry name" value="Multidrug resistance efflux transporter EmrE"/>
    <property type="match status" value="2"/>
</dbReference>
<protein>
    <submittedName>
        <fullName evidence="3">DMT superfamily drug/metabolite permease</fullName>
    </submittedName>
</protein>
<keyword evidence="1" id="KW-0812">Transmembrane</keyword>
<feature type="domain" description="EamA" evidence="2">
    <location>
        <begin position="159"/>
        <end position="288"/>
    </location>
</feature>
<feature type="transmembrane region" description="Helical" evidence="1">
    <location>
        <begin position="7"/>
        <end position="25"/>
    </location>
</feature>
<evidence type="ECO:0000256" key="1">
    <source>
        <dbReference type="SAM" id="Phobius"/>
    </source>
</evidence>
<keyword evidence="1" id="KW-0472">Membrane</keyword>
<accession>A0A0G0C0S8</accession>
<feature type="transmembrane region" description="Helical" evidence="1">
    <location>
        <begin position="222"/>
        <end position="241"/>
    </location>
</feature>
<feature type="transmembrane region" description="Helical" evidence="1">
    <location>
        <begin position="127"/>
        <end position="147"/>
    </location>
</feature>